<proteinExistence type="predicted"/>
<dbReference type="EMBL" id="AP018227">
    <property type="protein sequence ID" value="BAY87536.1"/>
    <property type="molecule type" value="Genomic_DNA"/>
</dbReference>
<name>A0A1Z4M247_9CYAN</name>
<dbReference type="PANTHER" id="PTHR10098">
    <property type="entry name" value="RAPSYN-RELATED"/>
    <property type="match status" value="1"/>
</dbReference>
<protein>
    <recommendedName>
        <fullName evidence="1">CHAT domain-containing protein</fullName>
    </recommendedName>
</protein>
<dbReference type="Pfam" id="PF13424">
    <property type="entry name" value="TPR_12"/>
    <property type="match status" value="1"/>
</dbReference>
<dbReference type="SMART" id="SM00028">
    <property type="entry name" value="TPR"/>
    <property type="match status" value="6"/>
</dbReference>
<evidence type="ECO:0000259" key="1">
    <source>
        <dbReference type="Pfam" id="PF12770"/>
    </source>
</evidence>
<dbReference type="InterPro" id="IPR019734">
    <property type="entry name" value="TPR_rpt"/>
</dbReference>
<dbReference type="InterPro" id="IPR011990">
    <property type="entry name" value="TPR-like_helical_dom_sf"/>
</dbReference>
<evidence type="ECO:0000313" key="3">
    <source>
        <dbReference type="Proteomes" id="UP000218418"/>
    </source>
</evidence>
<dbReference type="Proteomes" id="UP000218418">
    <property type="component" value="Chromosome"/>
</dbReference>
<dbReference type="Gene3D" id="1.25.40.10">
    <property type="entry name" value="Tetratricopeptide repeat domain"/>
    <property type="match status" value="2"/>
</dbReference>
<dbReference type="PANTHER" id="PTHR10098:SF112">
    <property type="entry name" value="SLR0380 PROTEIN"/>
    <property type="match status" value="1"/>
</dbReference>
<keyword evidence="3" id="KW-1185">Reference proteome</keyword>
<dbReference type="Pfam" id="PF12770">
    <property type="entry name" value="CHAT"/>
    <property type="match status" value="1"/>
</dbReference>
<reference evidence="2 3" key="1">
    <citation type="submission" date="2017-06" db="EMBL/GenBank/DDBJ databases">
        <title>Genome sequencing of cyanobaciteial culture collection at National Institute for Environmental Studies (NIES).</title>
        <authorList>
            <person name="Hirose Y."/>
            <person name="Shimura Y."/>
            <person name="Fujisawa T."/>
            <person name="Nakamura Y."/>
            <person name="Kawachi M."/>
        </authorList>
    </citation>
    <scope>NUCLEOTIDE SEQUENCE [LARGE SCALE GENOMIC DNA]</scope>
    <source>
        <strain evidence="2 3">NIES-267</strain>
    </source>
</reference>
<gene>
    <name evidence="2" type="ORF">NIES267_70600</name>
</gene>
<dbReference type="OrthoDB" id="446317at2"/>
<feature type="domain" description="CHAT" evidence="1">
    <location>
        <begin position="587"/>
        <end position="856"/>
    </location>
</feature>
<accession>A0A1Z4M247</accession>
<organism evidence="2 3">
    <name type="scientific">Calothrix parasitica NIES-267</name>
    <dbReference type="NCBI Taxonomy" id="1973488"/>
    <lineage>
        <taxon>Bacteria</taxon>
        <taxon>Bacillati</taxon>
        <taxon>Cyanobacteriota</taxon>
        <taxon>Cyanophyceae</taxon>
        <taxon>Nostocales</taxon>
        <taxon>Calotrichaceae</taxon>
        <taxon>Calothrix</taxon>
    </lineage>
</organism>
<evidence type="ECO:0000313" key="2">
    <source>
        <dbReference type="EMBL" id="BAY87536.1"/>
    </source>
</evidence>
<dbReference type="SUPFAM" id="SSF48452">
    <property type="entry name" value="TPR-like"/>
    <property type="match status" value="2"/>
</dbReference>
<sequence length="858" mass="97025">MKKLKYFSLTLLITLFLITLSPFSLNPVFSNHPQHNFIEQGKIFYDSGRFAEAINLLKQAALKYQADGDKLNQAMSLSNMSLAYQKLGQLPEAEKNINLSLKLLQSLAKNIPKNNSINNIYAQSLDVKGKLQFARGKFQNAIVTWENAEKIYAHLDLQSALIQSRINQAQAMQALGLFLKAQKTLISVRVILDEQPDSVLKSVGLRSLGDVLRIIGNLDESKKVLFKSLKIASSLKKKQEIVETLISLGNVFRIEKDRASQDLAIKYYQQAANIAPSTSELGLKAQLNLLNLLVKTEKLDSAKELFPQINTEIQNLSLSRKSIYLCVNYAITLTKLKQKTTVKIYSWLDIAQIISTAIQQAKTIRDERALAYALGSLGEIYEETKQFNEAQIVTQKALSIANSIKAEDISYQLQWQMGRLYRQQKDIDKAIEYYHGAWKILKSLRSDLVAIDSNVQFSFSETIEPVYRQYVDLILQSIKNNKQGQKQLVLARQVIESFQIAAIDNFFHSACFNPKVILDNVVDEDNLKAAIIYPIILPDRLEVIIKLPQSPLINYSTDISENTVEATINKLRNDIEERKIGDDNQAEFHKLYNLLLQPAEKHLQNHKINNLVFVLDGSLRNIPPAALYDGKQYLIEKYSIAVSPGLQLYELKSLQKTNLNVLSGGLSEERHNFPKLDYVEQELQKIKSHLSNTKILLNQEFTSDAVEKQVNKKSYSIVHLATHGQFSSDSDETFLLAYDQEIKVKELSQWLRNREENLEEPIELLVLSACETAAGDNQAALGLAGVAIQAGARSTVASLWALNDASTAELMDNFYQELTKSNITKAQALRNAQLSLIKQEEYNTPYFWAPYVLIGNWL</sequence>
<dbReference type="Pfam" id="PF13181">
    <property type="entry name" value="TPR_8"/>
    <property type="match status" value="2"/>
</dbReference>
<dbReference type="AlphaFoldDB" id="A0A1Z4M247"/>
<dbReference type="InterPro" id="IPR024983">
    <property type="entry name" value="CHAT_dom"/>
</dbReference>